<dbReference type="PROSITE" id="PS00963">
    <property type="entry name" value="RIBOSOMAL_S2_2"/>
    <property type="match status" value="1"/>
</dbReference>
<dbReference type="PANTHER" id="PTHR12534:SF0">
    <property type="entry name" value="SMALL RIBOSOMAL SUBUNIT PROTEIN US2M"/>
    <property type="match status" value="1"/>
</dbReference>
<evidence type="ECO:0000256" key="6">
    <source>
        <dbReference type="RuleBase" id="RU003631"/>
    </source>
</evidence>
<organism evidence="8 9">
    <name type="scientific">Peptoanaerobacter stomatis</name>
    <dbReference type="NCBI Taxonomy" id="796937"/>
    <lineage>
        <taxon>Bacteria</taxon>
        <taxon>Bacillati</taxon>
        <taxon>Bacillota</taxon>
        <taxon>Clostridia</taxon>
        <taxon>Peptostreptococcales</taxon>
        <taxon>Filifactoraceae</taxon>
        <taxon>Peptoanaerobacter</taxon>
    </lineage>
</organism>
<sequence length="254" mass="29016">MSVVSMKQLLEAGVHFGHQTRRWNPKMSRFIFTERNGIYIIDLQKTVKKLEEAYSFMREVAETGKPILFVGTKKQAQDAIKDEALRAGMYYVNERWLGGMLTNYKTIKGRINRLVELEKMQEDGTFDKLPKKEVIGLLQEKERLEKYLGGIKDMPELPVAMFVIDPKKERIAVLEAHKLGIPVIGVVDTNCDPDEIDFPIPGNDDAIRAVKLIVAAMSQAIIEAKQGFIEEIEEDKEITVEDFENNEQVEEQAE</sequence>
<dbReference type="EMBL" id="AFZF02000019">
    <property type="protein sequence ID" value="EHL17134.1"/>
    <property type="molecule type" value="Genomic_DNA"/>
</dbReference>
<dbReference type="PANTHER" id="PTHR12534">
    <property type="entry name" value="30S RIBOSOMAL PROTEIN S2 PROKARYOTIC AND ORGANELLAR"/>
    <property type="match status" value="1"/>
</dbReference>
<keyword evidence="9" id="KW-1185">Reference proteome</keyword>
<dbReference type="CDD" id="cd01425">
    <property type="entry name" value="RPS2"/>
    <property type="match status" value="1"/>
</dbReference>
<evidence type="ECO:0000256" key="1">
    <source>
        <dbReference type="ARBA" id="ARBA00006242"/>
    </source>
</evidence>
<keyword evidence="3 5" id="KW-0687">Ribonucleoprotein</keyword>
<dbReference type="Proteomes" id="UP000017818">
    <property type="component" value="Unassembled WGS sequence"/>
</dbReference>
<dbReference type="RefSeq" id="WP_009528320.1">
    <property type="nucleotide sequence ID" value="NZ_ALNK01000029.1"/>
</dbReference>
<proteinExistence type="inferred from homology"/>
<dbReference type="InterPro" id="IPR005706">
    <property type="entry name" value="Ribosomal_uS2_bac/mit/plastid"/>
</dbReference>
<dbReference type="Proteomes" id="UP000005244">
    <property type="component" value="Unassembled WGS sequence"/>
</dbReference>
<dbReference type="InterPro" id="IPR001865">
    <property type="entry name" value="Ribosomal_uS2"/>
</dbReference>
<dbReference type="NCBIfam" id="TIGR01011">
    <property type="entry name" value="rpsB_bact"/>
    <property type="match status" value="1"/>
</dbReference>
<reference evidence="8 9" key="2">
    <citation type="submission" date="2012-07" db="EMBL/GenBank/DDBJ databases">
        <authorList>
            <person name="Durkin A.S."/>
            <person name="McCorrison J."/>
            <person name="Torralba M."/>
            <person name="Gillis M."/>
            <person name="Methe B."/>
            <person name="Sutton G."/>
            <person name="Nelson K.E."/>
        </authorList>
    </citation>
    <scope>NUCLEOTIDE SEQUENCE [LARGE SCALE GENOMIC DNA]</scope>
    <source>
        <strain evidence="8 9">OBRC8</strain>
    </source>
</reference>
<evidence type="ECO:0000256" key="3">
    <source>
        <dbReference type="ARBA" id="ARBA00023274"/>
    </source>
</evidence>
<keyword evidence="2 5" id="KW-0689">Ribosomal protein</keyword>
<dbReference type="HAMAP" id="MF_00291_B">
    <property type="entry name" value="Ribosomal_uS2_B"/>
    <property type="match status" value="1"/>
</dbReference>
<comment type="similarity">
    <text evidence="1 5 6">Belongs to the universal ribosomal protein uS2 family.</text>
</comment>
<accession>J6HEF7</accession>
<name>J6HEF7_9FIRM</name>
<dbReference type="PROSITE" id="PS00962">
    <property type="entry name" value="RIBOSOMAL_S2_1"/>
    <property type="match status" value="1"/>
</dbReference>
<evidence type="ECO:0000256" key="5">
    <source>
        <dbReference type="HAMAP-Rule" id="MF_00291"/>
    </source>
</evidence>
<dbReference type="InterPro" id="IPR023591">
    <property type="entry name" value="Ribosomal_uS2_flav_dom_sf"/>
</dbReference>
<dbReference type="AlphaFoldDB" id="J6HEF7"/>
<evidence type="ECO:0000313" key="7">
    <source>
        <dbReference type="EMBL" id="EHL17134.1"/>
    </source>
</evidence>
<dbReference type="FunFam" id="1.10.287.610:FF:000001">
    <property type="entry name" value="30S ribosomal protein S2"/>
    <property type="match status" value="1"/>
</dbReference>
<accession>V9HPE5</accession>
<dbReference type="SUPFAM" id="SSF52313">
    <property type="entry name" value="Ribosomal protein S2"/>
    <property type="match status" value="1"/>
</dbReference>
<dbReference type="EMBL" id="ALNK01000029">
    <property type="protein sequence ID" value="EJU21113.1"/>
    <property type="molecule type" value="Genomic_DNA"/>
</dbReference>
<evidence type="ECO:0000313" key="8">
    <source>
        <dbReference type="EMBL" id="EJU21113.1"/>
    </source>
</evidence>
<dbReference type="PRINTS" id="PR00395">
    <property type="entry name" value="RIBOSOMALS2"/>
</dbReference>
<evidence type="ECO:0000313" key="9">
    <source>
        <dbReference type="Proteomes" id="UP000005244"/>
    </source>
</evidence>
<gene>
    <name evidence="5 8" type="primary">rpsB</name>
    <name evidence="8" type="ORF">HMPREF1143_1856</name>
    <name evidence="7" type="ORF">HMPREF9630_01720</name>
</gene>
<evidence type="ECO:0000313" key="10">
    <source>
        <dbReference type="Proteomes" id="UP000017818"/>
    </source>
</evidence>
<dbReference type="InterPro" id="IPR018130">
    <property type="entry name" value="Ribosomal_uS2_CS"/>
</dbReference>
<dbReference type="Gene3D" id="3.40.50.10490">
    <property type="entry name" value="Glucose-6-phosphate isomerase like protein, domain 1"/>
    <property type="match status" value="1"/>
</dbReference>
<dbReference type="GO" id="GO:0006412">
    <property type="term" value="P:translation"/>
    <property type="evidence" value="ECO:0007669"/>
    <property type="project" value="UniProtKB-UniRule"/>
</dbReference>
<dbReference type="Gene3D" id="1.10.287.610">
    <property type="entry name" value="Helix hairpin bin"/>
    <property type="match status" value="1"/>
</dbReference>
<dbReference type="GO" id="GO:0022627">
    <property type="term" value="C:cytosolic small ribosomal subunit"/>
    <property type="evidence" value="ECO:0007669"/>
    <property type="project" value="TreeGrafter"/>
</dbReference>
<dbReference type="HOGENOM" id="CLU_040318_1_2_9"/>
<evidence type="ECO:0000256" key="2">
    <source>
        <dbReference type="ARBA" id="ARBA00022980"/>
    </source>
</evidence>
<dbReference type="Pfam" id="PF00318">
    <property type="entry name" value="Ribosomal_S2"/>
    <property type="match status" value="1"/>
</dbReference>
<reference evidence="7 10" key="1">
    <citation type="submission" date="2012-05" db="EMBL/GenBank/DDBJ databases">
        <title>The Genome Sequence of Eubacteriaceae bacterium CM2.</title>
        <authorList>
            <consortium name="The Broad Institute Genome Sequencing Platform"/>
            <person name="Earl A."/>
            <person name="Ward D."/>
            <person name="Feldgarden M."/>
            <person name="Gevers D."/>
            <person name="Sizova M."/>
            <person name="Hazen A."/>
            <person name="Epstein S."/>
            <person name="Walker B."/>
            <person name="Young S.K."/>
            <person name="Zeng Q."/>
            <person name="Gargeya S."/>
            <person name="Fitzgerald M."/>
            <person name="Haas B."/>
            <person name="Abouelleil A."/>
            <person name="Alvarado L."/>
            <person name="Arachchi H.M."/>
            <person name="Berlin A."/>
            <person name="Chapman S.B."/>
            <person name="Goldberg J."/>
            <person name="Griggs A."/>
            <person name="Gujja S."/>
            <person name="Hansen M."/>
            <person name="Howarth C."/>
            <person name="Imamovic A."/>
            <person name="Larimer J."/>
            <person name="McCowen C."/>
            <person name="Montmayeur A."/>
            <person name="Murphy C."/>
            <person name="Neiman D."/>
            <person name="Pearson M."/>
            <person name="Priest M."/>
            <person name="Roberts A."/>
            <person name="Saif S."/>
            <person name="Shea T."/>
            <person name="Sisk P."/>
            <person name="Sykes S."/>
            <person name="Wortman J."/>
            <person name="Nusbaum C."/>
            <person name="Birren B."/>
        </authorList>
    </citation>
    <scope>NUCLEOTIDE SEQUENCE [LARGE SCALE GENOMIC DNA]</scope>
    <source>
        <strain evidence="7 10">CM2</strain>
    </source>
</reference>
<protein>
    <recommendedName>
        <fullName evidence="4 5">Small ribosomal subunit protein uS2</fullName>
    </recommendedName>
</protein>
<comment type="caution">
    <text evidence="8">The sequence shown here is derived from an EMBL/GenBank/DDBJ whole genome shotgun (WGS) entry which is preliminary data.</text>
</comment>
<dbReference type="GO" id="GO:0003735">
    <property type="term" value="F:structural constituent of ribosome"/>
    <property type="evidence" value="ECO:0007669"/>
    <property type="project" value="InterPro"/>
</dbReference>
<dbReference type="PATRIC" id="fig|796939.3.peg.1241"/>
<evidence type="ECO:0000256" key="4">
    <source>
        <dbReference type="ARBA" id="ARBA00035256"/>
    </source>
</evidence>
<dbReference type="OrthoDB" id="9808036at2"/>